<name>A0A1D1VFZ1_RAMVA</name>
<proteinExistence type="predicted"/>
<evidence type="ECO:0000313" key="4">
    <source>
        <dbReference type="Proteomes" id="UP000186922"/>
    </source>
</evidence>
<evidence type="ECO:0008006" key="5">
    <source>
        <dbReference type="Google" id="ProtNLM"/>
    </source>
</evidence>
<evidence type="ECO:0000313" key="3">
    <source>
        <dbReference type="EMBL" id="GAU98677.1"/>
    </source>
</evidence>
<feature type="signal peptide" evidence="2">
    <location>
        <begin position="1"/>
        <end position="16"/>
    </location>
</feature>
<feature type="chain" id="PRO_5008898388" description="Attacin C-terminal domain-containing protein" evidence="2">
    <location>
        <begin position="17"/>
        <end position="115"/>
    </location>
</feature>
<comment type="caution">
    <text evidence="3">The sequence shown here is derived from an EMBL/GenBank/DDBJ whole genome shotgun (WGS) entry which is preliminary data.</text>
</comment>
<accession>A0A1D1VFZ1</accession>
<dbReference type="EMBL" id="BDGG01000004">
    <property type="protein sequence ID" value="GAU98677.1"/>
    <property type="molecule type" value="Genomic_DNA"/>
</dbReference>
<evidence type="ECO:0000256" key="1">
    <source>
        <dbReference type="SAM" id="MobiDB-lite"/>
    </source>
</evidence>
<organism evidence="3 4">
    <name type="scientific">Ramazzottius varieornatus</name>
    <name type="common">Water bear</name>
    <name type="synonym">Tardigrade</name>
    <dbReference type="NCBI Taxonomy" id="947166"/>
    <lineage>
        <taxon>Eukaryota</taxon>
        <taxon>Metazoa</taxon>
        <taxon>Ecdysozoa</taxon>
        <taxon>Tardigrada</taxon>
        <taxon>Eutardigrada</taxon>
        <taxon>Parachela</taxon>
        <taxon>Hypsibioidea</taxon>
        <taxon>Ramazzottiidae</taxon>
        <taxon>Ramazzottius</taxon>
    </lineage>
</organism>
<feature type="compositionally biased region" description="Basic and acidic residues" evidence="1">
    <location>
        <begin position="87"/>
        <end position="106"/>
    </location>
</feature>
<dbReference type="Proteomes" id="UP000186922">
    <property type="component" value="Unassembled WGS sequence"/>
</dbReference>
<feature type="compositionally biased region" description="Polar residues" evidence="1">
    <location>
        <begin position="43"/>
        <end position="59"/>
    </location>
</feature>
<gene>
    <name evidence="3" type="primary">RvY_09791-1</name>
    <name evidence="3" type="synonym">RvY_09791.1</name>
    <name evidence="3" type="ORF">RvY_09791</name>
</gene>
<sequence>MGNLSALCWLPCIILALVMQLGPHALQGAAPNPAVGASRPVMNGTQHVRNLGRNSNKTGNHGKAALGPHAFAPQKIPTVNVPGQDDIDVKEFNRDTKQKTGLHTHDTGSVYTQHF</sequence>
<evidence type="ECO:0000256" key="2">
    <source>
        <dbReference type="SAM" id="SignalP"/>
    </source>
</evidence>
<dbReference type="AlphaFoldDB" id="A0A1D1VFZ1"/>
<keyword evidence="2" id="KW-0732">Signal</keyword>
<protein>
    <recommendedName>
        <fullName evidence="5">Attacin C-terminal domain-containing protein</fullName>
    </recommendedName>
</protein>
<reference evidence="3 4" key="1">
    <citation type="journal article" date="2016" name="Nat. Commun.">
        <title>Extremotolerant tardigrade genome and improved radiotolerance of human cultured cells by tardigrade-unique protein.</title>
        <authorList>
            <person name="Hashimoto T."/>
            <person name="Horikawa D.D."/>
            <person name="Saito Y."/>
            <person name="Kuwahara H."/>
            <person name="Kozuka-Hata H."/>
            <person name="Shin-I T."/>
            <person name="Minakuchi Y."/>
            <person name="Ohishi K."/>
            <person name="Motoyama A."/>
            <person name="Aizu T."/>
            <person name="Enomoto A."/>
            <person name="Kondo K."/>
            <person name="Tanaka S."/>
            <person name="Hara Y."/>
            <person name="Koshikawa S."/>
            <person name="Sagara H."/>
            <person name="Miura T."/>
            <person name="Yokobori S."/>
            <person name="Miyagawa K."/>
            <person name="Suzuki Y."/>
            <person name="Kubo T."/>
            <person name="Oyama M."/>
            <person name="Kohara Y."/>
            <person name="Fujiyama A."/>
            <person name="Arakawa K."/>
            <person name="Katayama T."/>
            <person name="Toyoda A."/>
            <person name="Kunieda T."/>
        </authorList>
    </citation>
    <scope>NUCLEOTIDE SEQUENCE [LARGE SCALE GENOMIC DNA]</scope>
    <source>
        <strain evidence="3 4">YOKOZUNA-1</strain>
    </source>
</reference>
<keyword evidence="4" id="KW-1185">Reference proteome</keyword>
<feature type="region of interest" description="Disordered" evidence="1">
    <location>
        <begin position="36"/>
        <end position="115"/>
    </location>
</feature>